<sequence length="325" mass="35504">MSNSNKLKVLITHPEVASKALDILKQKFDLTISKGYPFPSRNQILNDIKGASGVLWAVCHKFDQEMIDAAGPNLKVVSTKSAGYDHINVPLLKSLSILCSNTPGVVSNPTAEIAVALLLATSRRLQEGYQAIIRGQWEVGRIQWMLGQSLENSTVGIVGLGGIGCSVAKKLRGFDVKRILYSGHNEKPAGKSLECEFVSQDYLLQESDFIIISCTFTKETKHLFNRETFKKMKPSSILINVSRGGVVDQEALIEALINKTIWGAGLDVMTPEPLPHDHPLTKLPNCVLAPHLGTATERAEENMAVLAAQNIYNALNNLPLLTPIL</sequence>
<protein>
    <recommendedName>
        <fullName evidence="2">Glyoxylate reductase/hydroxypyruvate reductase</fullName>
    </recommendedName>
</protein>
<dbReference type="PANTHER" id="PTHR10996:SF119">
    <property type="entry name" value="FI03731P-RELATED"/>
    <property type="match status" value="1"/>
</dbReference>
<dbReference type="InterPro" id="IPR006140">
    <property type="entry name" value="D-isomer_DH_NAD-bd"/>
</dbReference>
<feature type="domain" description="D-isomer specific 2-hydroxyacid dehydrogenase catalytic" evidence="4">
    <location>
        <begin position="9"/>
        <end position="320"/>
    </location>
</feature>
<dbReference type="AlphaFoldDB" id="A0A1B6CDU5"/>
<dbReference type="SUPFAM" id="SSF51735">
    <property type="entry name" value="NAD(P)-binding Rossmann-fold domains"/>
    <property type="match status" value="1"/>
</dbReference>
<dbReference type="GO" id="GO:0005829">
    <property type="term" value="C:cytosol"/>
    <property type="evidence" value="ECO:0007669"/>
    <property type="project" value="TreeGrafter"/>
</dbReference>
<reference evidence="6" key="1">
    <citation type="submission" date="2015-12" db="EMBL/GenBank/DDBJ databases">
        <title>De novo transcriptome assembly of four potential Pierce s Disease insect vectors from Arizona vineyards.</title>
        <authorList>
            <person name="Tassone E.E."/>
        </authorList>
    </citation>
    <scope>NUCLEOTIDE SEQUENCE</scope>
</reference>
<dbReference type="CDD" id="cd05301">
    <property type="entry name" value="GDH"/>
    <property type="match status" value="1"/>
</dbReference>
<proteinExistence type="inferred from homology"/>
<feature type="domain" description="D-isomer specific 2-hydroxyacid dehydrogenase NAD-binding" evidence="5">
    <location>
        <begin position="115"/>
        <end position="293"/>
    </location>
</feature>
<keyword evidence="1 3" id="KW-0560">Oxidoreductase</keyword>
<dbReference type="Gene3D" id="3.40.50.720">
    <property type="entry name" value="NAD(P)-binding Rossmann-like Domain"/>
    <property type="match status" value="2"/>
</dbReference>
<evidence type="ECO:0000256" key="3">
    <source>
        <dbReference type="RuleBase" id="RU003719"/>
    </source>
</evidence>
<name>A0A1B6CDU5_9HEMI</name>
<dbReference type="GO" id="GO:0030267">
    <property type="term" value="F:glyoxylate reductase (NADPH) activity"/>
    <property type="evidence" value="ECO:0007669"/>
    <property type="project" value="TreeGrafter"/>
</dbReference>
<evidence type="ECO:0000259" key="4">
    <source>
        <dbReference type="Pfam" id="PF00389"/>
    </source>
</evidence>
<accession>A0A1B6CDU5</accession>
<dbReference type="EMBL" id="GEDC01025753">
    <property type="protein sequence ID" value="JAS11545.1"/>
    <property type="molecule type" value="Transcribed_RNA"/>
</dbReference>
<dbReference type="Pfam" id="PF02826">
    <property type="entry name" value="2-Hacid_dh_C"/>
    <property type="match status" value="1"/>
</dbReference>
<dbReference type="SUPFAM" id="SSF52283">
    <property type="entry name" value="Formate/glycerate dehydrogenase catalytic domain-like"/>
    <property type="match status" value="1"/>
</dbReference>
<evidence type="ECO:0000313" key="6">
    <source>
        <dbReference type="EMBL" id="JAS11545.1"/>
    </source>
</evidence>
<dbReference type="FunFam" id="3.40.50.720:FF:000026">
    <property type="entry name" value="Glyoxylate/hydroxypyruvate reductase B"/>
    <property type="match status" value="1"/>
</dbReference>
<dbReference type="InterPro" id="IPR006139">
    <property type="entry name" value="D-isomer_2_OHA_DH_cat_dom"/>
</dbReference>
<dbReference type="InterPro" id="IPR036291">
    <property type="entry name" value="NAD(P)-bd_dom_sf"/>
</dbReference>
<evidence type="ECO:0000256" key="2">
    <source>
        <dbReference type="ARBA" id="ARBA00073306"/>
    </source>
</evidence>
<gene>
    <name evidence="6" type="ORF">g.37602</name>
</gene>
<dbReference type="Pfam" id="PF00389">
    <property type="entry name" value="2-Hacid_dh"/>
    <property type="match status" value="1"/>
</dbReference>
<dbReference type="InterPro" id="IPR050223">
    <property type="entry name" value="D-isomer_2-hydroxyacid_DH"/>
</dbReference>
<dbReference type="PANTHER" id="PTHR10996">
    <property type="entry name" value="2-HYDROXYACID DEHYDROGENASE-RELATED"/>
    <property type="match status" value="1"/>
</dbReference>
<evidence type="ECO:0000259" key="5">
    <source>
        <dbReference type="Pfam" id="PF02826"/>
    </source>
</evidence>
<dbReference type="PROSITE" id="PS00671">
    <property type="entry name" value="D_2_HYDROXYACID_DH_3"/>
    <property type="match status" value="1"/>
</dbReference>
<dbReference type="InterPro" id="IPR029753">
    <property type="entry name" value="D-isomer_DH_CS"/>
</dbReference>
<organism evidence="6">
    <name type="scientific">Clastoptera arizonana</name>
    <name type="common">Arizona spittle bug</name>
    <dbReference type="NCBI Taxonomy" id="38151"/>
    <lineage>
        <taxon>Eukaryota</taxon>
        <taxon>Metazoa</taxon>
        <taxon>Ecdysozoa</taxon>
        <taxon>Arthropoda</taxon>
        <taxon>Hexapoda</taxon>
        <taxon>Insecta</taxon>
        <taxon>Pterygota</taxon>
        <taxon>Neoptera</taxon>
        <taxon>Paraneoptera</taxon>
        <taxon>Hemiptera</taxon>
        <taxon>Auchenorrhyncha</taxon>
        <taxon>Cercopoidea</taxon>
        <taxon>Clastopteridae</taxon>
        <taxon>Clastoptera</taxon>
    </lineage>
</organism>
<dbReference type="GO" id="GO:0051287">
    <property type="term" value="F:NAD binding"/>
    <property type="evidence" value="ECO:0007669"/>
    <property type="project" value="InterPro"/>
</dbReference>
<comment type="similarity">
    <text evidence="3">Belongs to the D-isomer specific 2-hydroxyacid dehydrogenase family.</text>
</comment>
<evidence type="ECO:0000256" key="1">
    <source>
        <dbReference type="ARBA" id="ARBA00023002"/>
    </source>
</evidence>
<dbReference type="GO" id="GO:0008465">
    <property type="term" value="F:hydroxypyruvate reductase (NADH) activity"/>
    <property type="evidence" value="ECO:0007669"/>
    <property type="project" value="TreeGrafter"/>
</dbReference>